<organism evidence="5 6">
    <name type="scientific">Mycobacterium lehmannii</name>
    <dbReference type="NCBI Taxonomy" id="2048550"/>
    <lineage>
        <taxon>Bacteria</taxon>
        <taxon>Bacillati</taxon>
        <taxon>Actinomycetota</taxon>
        <taxon>Actinomycetes</taxon>
        <taxon>Mycobacteriales</taxon>
        <taxon>Mycobacteriaceae</taxon>
        <taxon>Mycobacterium</taxon>
    </lineage>
</organism>
<dbReference type="RefSeq" id="WP_064393879.1">
    <property type="nucleotide sequence ID" value="NZ_LQIR01000001.1"/>
</dbReference>
<dbReference type="InterPro" id="IPR057326">
    <property type="entry name" value="KR_dom"/>
</dbReference>
<dbReference type="EMBL" id="LQIR01000001">
    <property type="protein sequence ID" value="KUI21080.1"/>
    <property type="molecule type" value="Genomic_DNA"/>
</dbReference>
<evidence type="ECO:0000313" key="6">
    <source>
        <dbReference type="Proteomes" id="UP000053707"/>
    </source>
</evidence>
<dbReference type="Proteomes" id="UP000053707">
    <property type="component" value="Unassembled WGS sequence"/>
</dbReference>
<dbReference type="AlphaFoldDB" id="A0A117JM79"/>
<dbReference type="SMART" id="SM00822">
    <property type="entry name" value="PKS_KR"/>
    <property type="match status" value="1"/>
</dbReference>
<dbReference type="InterPro" id="IPR002347">
    <property type="entry name" value="SDR_fam"/>
</dbReference>
<dbReference type="CDD" id="cd05233">
    <property type="entry name" value="SDR_c"/>
    <property type="match status" value="1"/>
</dbReference>
<sequence length="263" mass="27572">MQIADKVFVVTGAGNGMGRQVALGLARRGARIAAVDRDSVGLAGTAELASITGIPMSTHVLDLTDDEAVAALPDAVAKAHGQIDGLVNIAGVIHRFAPFSELSPDETDRIMAVNFDATVRMCRAFLPSLLTRPEANITNMSSLSALLPFASQTLYSASKGAVKQFSEGLYAELCDTNVHVVTVFPGNIDTNLTGNSGVAMLDAGDKKVRSATAEAAGKKIVDGIARDRFRVLIGTDALALDILARLSAKRATRLVAKQIKSVL</sequence>
<comment type="caution">
    <text evidence="5">The sequence shown here is derived from an EMBL/GenBank/DDBJ whole genome shotgun (WGS) entry which is preliminary data.</text>
</comment>
<dbReference type="Gene3D" id="3.40.50.720">
    <property type="entry name" value="NAD(P)-binding Rossmann-like Domain"/>
    <property type="match status" value="1"/>
</dbReference>
<dbReference type="GO" id="GO:0016491">
    <property type="term" value="F:oxidoreductase activity"/>
    <property type="evidence" value="ECO:0007669"/>
    <property type="project" value="UniProtKB-KW"/>
</dbReference>
<dbReference type="PRINTS" id="PR00081">
    <property type="entry name" value="GDHRDH"/>
</dbReference>
<gene>
    <name evidence="5" type="ORF">AU192_11570</name>
</gene>
<evidence type="ECO:0000256" key="3">
    <source>
        <dbReference type="RuleBase" id="RU000363"/>
    </source>
</evidence>
<dbReference type="PANTHER" id="PTHR43391:SF82">
    <property type="entry name" value="OXIDOREDUCTASE SADH-RELATED"/>
    <property type="match status" value="1"/>
</dbReference>
<dbReference type="InterPro" id="IPR036291">
    <property type="entry name" value="NAD(P)-bd_dom_sf"/>
</dbReference>
<dbReference type="Pfam" id="PF00106">
    <property type="entry name" value="adh_short"/>
    <property type="match status" value="1"/>
</dbReference>
<name>A0A117JM79_9MYCO</name>
<protein>
    <submittedName>
        <fullName evidence="5">Short-chain dehydrogenase</fullName>
    </submittedName>
</protein>
<keyword evidence="6" id="KW-1185">Reference proteome</keyword>
<evidence type="ECO:0000259" key="4">
    <source>
        <dbReference type="SMART" id="SM00822"/>
    </source>
</evidence>
<reference evidence="5 6" key="1">
    <citation type="submission" date="2016-01" db="EMBL/GenBank/DDBJ databases">
        <authorList>
            <consortium name="TB Trials Study Group"/>
            <person name="Sutton G."/>
            <person name="Brinkac L."/>
            <person name="Sanka R."/>
            <person name="Adams M."/>
            <person name="Lau E.L."/>
            <person name="Macaden R."/>
            <person name="Grewal H.M.S."/>
        </authorList>
    </citation>
    <scope>NUCLEOTIDE SEQUENCE [LARGE SCALE GENOMIC DNA]</scope>
    <source>
        <strain evidence="5 6">IS-1744</strain>
    </source>
</reference>
<evidence type="ECO:0000313" key="5">
    <source>
        <dbReference type="EMBL" id="KUI21080.1"/>
    </source>
</evidence>
<comment type="similarity">
    <text evidence="1 3">Belongs to the short-chain dehydrogenases/reductases (SDR) family.</text>
</comment>
<dbReference type="SUPFAM" id="SSF51735">
    <property type="entry name" value="NAD(P)-binding Rossmann-fold domains"/>
    <property type="match status" value="1"/>
</dbReference>
<evidence type="ECO:0000256" key="1">
    <source>
        <dbReference type="ARBA" id="ARBA00006484"/>
    </source>
</evidence>
<dbReference type="PANTHER" id="PTHR43391">
    <property type="entry name" value="RETINOL DEHYDROGENASE-RELATED"/>
    <property type="match status" value="1"/>
</dbReference>
<feature type="domain" description="Ketoreductase" evidence="4">
    <location>
        <begin position="6"/>
        <end position="187"/>
    </location>
</feature>
<proteinExistence type="inferred from homology"/>
<keyword evidence="2" id="KW-0560">Oxidoreductase</keyword>
<evidence type="ECO:0000256" key="2">
    <source>
        <dbReference type="ARBA" id="ARBA00023002"/>
    </source>
</evidence>
<accession>A0A117JM79</accession>
<dbReference type="PRINTS" id="PR00080">
    <property type="entry name" value="SDRFAMILY"/>
</dbReference>